<dbReference type="SUPFAM" id="SSF53098">
    <property type="entry name" value="Ribonuclease H-like"/>
    <property type="match status" value="1"/>
</dbReference>
<sequence length="149" mass="17060">MSERDQFLPAYESELLAIVYALTKWKSFIGNKQDIRRDTLSHFHDHILAGHPGIDRTRIAIREHFWWPEMDADIDAFVRACTKCARNKASRQKSGGLLQPLEIPEAPWEEISIDLIVGLPKTTEGYESIVTIVCRLTKMAHFIPTTVNI</sequence>
<dbReference type="VEuPathDB" id="ToxoDB:CSUI_005708"/>
<dbReference type="OrthoDB" id="2202254at2759"/>
<comment type="caution">
    <text evidence="2">The sequence shown here is derived from an EMBL/GenBank/DDBJ whole genome shotgun (WGS) entry which is preliminary data.</text>
</comment>
<dbReference type="AlphaFoldDB" id="A0A2C6KSV2"/>
<dbReference type="RefSeq" id="XP_067922145.1">
    <property type="nucleotide sequence ID" value="XM_068065878.1"/>
</dbReference>
<dbReference type="FunFam" id="1.10.340.70:FF:000001">
    <property type="entry name" value="Retrovirus-related Pol polyprotein from transposon gypsy-like Protein"/>
    <property type="match status" value="1"/>
</dbReference>
<gene>
    <name evidence="2" type="ORF">CSUI_005708</name>
</gene>
<dbReference type="PANTHER" id="PTHR37984">
    <property type="entry name" value="PROTEIN CBG26694"/>
    <property type="match status" value="1"/>
</dbReference>
<dbReference type="GeneID" id="94429089"/>
<dbReference type="Proteomes" id="UP000221165">
    <property type="component" value="Unassembled WGS sequence"/>
</dbReference>
<dbReference type="InterPro" id="IPR012337">
    <property type="entry name" value="RNaseH-like_sf"/>
</dbReference>
<feature type="domain" description="Integrase zinc-binding" evidence="1">
    <location>
        <begin position="33"/>
        <end position="89"/>
    </location>
</feature>
<dbReference type="InterPro" id="IPR041588">
    <property type="entry name" value="Integrase_H2C2"/>
</dbReference>
<organism evidence="2 3">
    <name type="scientific">Cystoisospora suis</name>
    <dbReference type="NCBI Taxonomy" id="483139"/>
    <lineage>
        <taxon>Eukaryota</taxon>
        <taxon>Sar</taxon>
        <taxon>Alveolata</taxon>
        <taxon>Apicomplexa</taxon>
        <taxon>Conoidasida</taxon>
        <taxon>Coccidia</taxon>
        <taxon>Eucoccidiorida</taxon>
        <taxon>Eimeriorina</taxon>
        <taxon>Sarcocystidae</taxon>
        <taxon>Cystoisospora</taxon>
    </lineage>
</organism>
<reference evidence="2 3" key="1">
    <citation type="journal article" date="2017" name="Int. J. Parasitol.">
        <title>The genome of the protozoan parasite Cystoisospora suis and a reverse vaccinology approach to identify vaccine candidates.</title>
        <authorList>
            <person name="Palmieri N."/>
            <person name="Shrestha A."/>
            <person name="Ruttkowski B."/>
            <person name="Beck T."/>
            <person name="Vogl C."/>
            <person name="Tomley F."/>
            <person name="Blake D.P."/>
            <person name="Joachim A."/>
        </authorList>
    </citation>
    <scope>NUCLEOTIDE SEQUENCE [LARGE SCALE GENOMIC DNA]</scope>
    <source>
        <strain evidence="2 3">Wien I</strain>
    </source>
</reference>
<proteinExistence type="predicted"/>
<dbReference type="InterPro" id="IPR050951">
    <property type="entry name" value="Retrovirus_Pol_polyprotein"/>
</dbReference>
<keyword evidence="3" id="KW-1185">Reference proteome</keyword>
<dbReference type="Pfam" id="PF17921">
    <property type="entry name" value="Integrase_H2C2"/>
    <property type="match status" value="1"/>
</dbReference>
<dbReference type="Gene3D" id="3.30.420.10">
    <property type="entry name" value="Ribonuclease H-like superfamily/Ribonuclease H"/>
    <property type="match status" value="1"/>
</dbReference>
<evidence type="ECO:0000259" key="1">
    <source>
        <dbReference type="Pfam" id="PF17921"/>
    </source>
</evidence>
<dbReference type="GO" id="GO:0003676">
    <property type="term" value="F:nucleic acid binding"/>
    <property type="evidence" value="ECO:0007669"/>
    <property type="project" value="InterPro"/>
</dbReference>
<accession>A0A2C6KSV2</accession>
<feature type="non-terminal residue" evidence="2">
    <location>
        <position position="149"/>
    </location>
</feature>
<name>A0A2C6KSV2_9APIC</name>
<dbReference type="EMBL" id="MIGC01002754">
    <property type="protein sequence ID" value="PHJ20457.1"/>
    <property type="molecule type" value="Genomic_DNA"/>
</dbReference>
<dbReference type="PANTHER" id="PTHR37984:SF15">
    <property type="entry name" value="INTEGRASE CATALYTIC DOMAIN-CONTAINING PROTEIN"/>
    <property type="match status" value="1"/>
</dbReference>
<evidence type="ECO:0000313" key="3">
    <source>
        <dbReference type="Proteomes" id="UP000221165"/>
    </source>
</evidence>
<protein>
    <submittedName>
        <fullName evidence="2">Transposon tf2-1</fullName>
    </submittedName>
</protein>
<evidence type="ECO:0000313" key="2">
    <source>
        <dbReference type="EMBL" id="PHJ20457.1"/>
    </source>
</evidence>
<dbReference type="InterPro" id="IPR036397">
    <property type="entry name" value="RNaseH_sf"/>
</dbReference>
<dbReference type="Gene3D" id="1.10.340.70">
    <property type="match status" value="1"/>
</dbReference>